<evidence type="ECO:0000256" key="8">
    <source>
        <dbReference type="ARBA" id="ARBA00023170"/>
    </source>
</evidence>
<dbReference type="Proteomes" id="UP000600918">
    <property type="component" value="Unassembled WGS sequence"/>
</dbReference>
<dbReference type="GO" id="GO:0004984">
    <property type="term" value="F:olfactory receptor activity"/>
    <property type="evidence" value="ECO:0007669"/>
    <property type="project" value="InterPro"/>
</dbReference>
<feature type="transmembrane region" description="Helical" evidence="10">
    <location>
        <begin position="392"/>
        <end position="411"/>
    </location>
</feature>
<evidence type="ECO:0000313" key="11">
    <source>
        <dbReference type="EMBL" id="KAF7387722.1"/>
    </source>
</evidence>
<dbReference type="AlphaFoldDB" id="A0A834MWE9"/>
<keyword evidence="8" id="KW-0675">Receptor</keyword>
<dbReference type="GO" id="GO:0005549">
    <property type="term" value="F:odorant binding"/>
    <property type="evidence" value="ECO:0007669"/>
    <property type="project" value="InterPro"/>
</dbReference>
<evidence type="ECO:0008006" key="13">
    <source>
        <dbReference type="Google" id="ProtNLM"/>
    </source>
</evidence>
<evidence type="ECO:0000256" key="7">
    <source>
        <dbReference type="ARBA" id="ARBA00023136"/>
    </source>
</evidence>
<protein>
    <recommendedName>
        <fullName evidence="13">Odorant receptor</fullName>
    </recommendedName>
</protein>
<dbReference type="PANTHER" id="PTHR21137">
    <property type="entry name" value="ODORANT RECEPTOR"/>
    <property type="match status" value="1"/>
</dbReference>
<keyword evidence="9" id="KW-0807">Transducer</keyword>
<evidence type="ECO:0000256" key="1">
    <source>
        <dbReference type="ARBA" id="ARBA00004651"/>
    </source>
</evidence>
<comment type="subcellular location">
    <subcellularLocation>
        <location evidence="1">Cell membrane</location>
        <topology evidence="1">Multi-pass membrane protein</topology>
    </subcellularLocation>
</comment>
<dbReference type="GO" id="GO:0007165">
    <property type="term" value="P:signal transduction"/>
    <property type="evidence" value="ECO:0007669"/>
    <property type="project" value="UniProtKB-KW"/>
</dbReference>
<gene>
    <name evidence="11" type="ORF">H0235_018444</name>
</gene>
<keyword evidence="12" id="KW-1185">Reference proteome</keyword>
<keyword evidence="7 10" id="KW-0472">Membrane</keyword>
<name>A0A834MWE9_VESPE</name>
<keyword evidence="2" id="KW-1003">Cell membrane</keyword>
<feature type="transmembrane region" description="Helical" evidence="10">
    <location>
        <begin position="107"/>
        <end position="126"/>
    </location>
</feature>
<dbReference type="GO" id="GO:0005886">
    <property type="term" value="C:plasma membrane"/>
    <property type="evidence" value="ECO:0007669"/>
    <property type="project" value="UniProtKB-SubCell"/>
</dbReference>
<evidence type="ECO:0000256" key="6">
    <source>
        <dbReference type="ARBA" id="ARBA00022989"/>
    </source>
</evidence>
<sequence>MGYKLPYRTLEIMDLRDSRIYALICAYQIIFVPCIVLGYVGFDCMFVNLSIQVIAQFAILSYKVKTVLNSSENYHEGMKELVLRHYRLIRLTEKLEHNFNFPIMQQLLGTTIHICISGYYVLMVQANDGKETKDNLKSFLFIVYVCSVTCTLFIYCFIGECFIQESTNFGNAIYNYDWYNLPVTDSKFFLICMIRTKKPQFLTSGKFAVLSLSIFTDEIGIANILRSFNWNTKLLKCVGIWPLKIYDPIFFFFFIYLLIHCSLTFAHLIYAPKTVDIVVSNIAENIMLTMTLTKITIVRINKEPLAKLLMEIKEFSLSEKYNSKEQKMIFLKYTKLPPRFILAAVISMTISASLYYVNGVKVGIQIAKQNNSMGYQLPYKTLEIIDLRDSKIYALICVYQIVIVPSIVFGYVGIDCMFVNLSVLIIAQFAILSDKVKEALNNSENYHEGIKKLVLRHYHLIRLAERLEDNFNIVIMQQLLGTTIHLCISGYHLLMDHVINFQILRGSLIDIIVGIYEISKLLLQHFVRLIDEKTDARAHQFPTSKESKDGLTLILFILYGFCVMSTLFIYCFIGECLIQESTNFGNAIYNYDWYNLSSTNSKFFLICMIRTKKPLYLTSGKFVILSLTIFTDGRFPIDGNDYAKKWITSLPG</sequence>
<keyword evidence="6 10" id="KW-1133">Transmembrane helix</keyword>
<feature type="transmembrane region" description="Helical" evidence="10">
    <location>
        <begin position="20"/>
        <end position="40"/>
    </location>
</feature>
<feature type="transmembrane region" description="Helical" evidence="10">
    <location>
        <begin position="550"/>
        <end position="570"/>
    </location>
</feature>
<keyword evidence="5" id="KW-0552">Olfaction</keyword>
<keyword evidence="4 10" id="KW-0812">Transmembrane</keyword>
<evidence type="ECO:0000256" key="2">
    <source>
        <dbReference type="ARBA" id="ARBA00022475"/>
    </source>
</evidence>
<comment type="caution">
    <text evidence="11">The sequence shown here is derived from an EMBL/GenBank/DDBJ whole genome shotgun (WGS) entry which is preliminary data.</text>
</comment>
<dbReference type="EMBL" id="JACSDY010000025">
    <property type="protein sequence ID" value="KAF7387722.1"/>
    <property type="molecule type" value="Genomic_DNA"/>
</dbReference>
<evidence type="ECO:0000256" key="3">
    <source>
        <dbReference type="ARBA" id="ARBA00022606"/>
    </source>
</evidence>
<feature type="transmembrane region" description="Helical" evidence="10">
    <location>
        <begin position="249"/>
        <end position="270"/>
    </location>
</feature>
<dbReference type="Pfam" id="PF02949">
    <property type="entry name" value="7tm_6"/>
    <property type="match status" value="3"/>
</dbReference>
<evidence type="ECO:0000256" key="9">
    <source>
        <dbReference type="ARBA" id="ARBA00023224"/>
    </source>
</evidence>
<evidence type="ECO:0000256" key="5">
    <source>
        <dbReference type="ARBA" id="ARBA00022725"/>
    </source>
</evidence>
<dbReference type="PANTHER" id="PTHR21137:SF35">
    <property type="entry name" value="ODORANT RECEPTOR 19A-RELATED"/>
    <property type="match status" value="1"/>
</dbReference>
<accession>A0A834MWE9</accession>
<dbReference type="InterPro" id="IPR004117">
    <property type="entry name" value="7tm6_olfct_rcpt"/>
</dbReference>
<keyword evidence="3" id="KW-0716">Sensory transduction</keyword>
<proteinExistence type="predicted"/>
<evidence type="ECO:0000313" key="12">
    <source>
        <dbReference type="Proteomes" id="UP000600918"/>
    </source>
</evidence>
<reference evidence="11" key="1">
    <citation type="journal article" date="2020" name="G3 (Bethesda)">
        <title>High-Quality Assemblies for Three Invasive Social Wasps from the &lt;i&gt;Vespula&lt;/i&gt; Genus.</title>
        <authorList>
            <person name="Harrop T.W.R."/>
            <person name="Guhlin J."/>
            <person name="McLaughlin G.M."/>
            <person name="Permina E."/>
            <person name="Stockwell P."/>
            <person name="Gilligan J."/>
            <person name="Le Lec M.F."/>
            <person name="Gruber M.A.M."/>
            <person name="Quinn O."/>
            <person name="Lovegrove M."/>
            <person name="Duncan E.J."/>
            <person name="Remnant E.J."/>
            <person name="Van Eeckhoven J."/>
            <person name="Graham B."/>
            <person name="Knapp R.A."/>
            <person name="Langford K.W."/>
            <person name="Kronenberg Z."/>
            <person name="Press M.O."/>
            <person name="Eacker S.M."/>
            <person name="Wilson-Rankin E.E."/>
            <person name="Purcell J."/>
            <person name="Lester P.J."/>
            <person name="Dearden P.K."/>
        </authorList>
    </citation>
    <scope>NUCLEOTIDE SEQUENCE</scope>
    <source>
        <strain evidence="11">Volc-1</strain>
    </source>
</reference>
<feature type="transmembrane region" description="Helical" evidence="10">
    <location>
        <begin position="138"/>
        <end position="158"/>
    </location>
</feature>
<evidence type="ECO:0000256" key="10">
    <source>
        <dbReference type="SAM" id="Phobius"/>
    </source>
</evidence>
<evidence type="ECO:0000256" key="4">
    <source>
        <dbReference type="ARBA" id="ARBA00022692"/>
    </source>
</evidence>
<organism evidence="11 12">
    <name type="scientific">Vespula pensylvanica</name>
    <name type="common">Western yellow jacket</name>
    <name type="synonym">Wasp</name>
    <dbReference type="NCBI Taxonomy" id="30213"/>
    <lineage>
        <taxon>Eukaryota</taxon>
        <taxon>Metazoa</taxon>
        <taxon>Ecdysozoa</taxon>
        <taxon>Arthropoda</taxon>
        <taxon>Hexapoda</taxon>
        <taxon>Insecta</taxon>
        <taxon>Pterygota</taxon>
        <taxon>Neoptera</taxon>
        <taxon>Endopterygota</taxon>
        <taxon>Hymenoptera</taxon>
        <taxon>Apocrita</taxon>
        <taxon>Aculeata</taxon>
        <taxon>Vespoidea</taxon>
        <taxon>Vespidae</taxon>
        <taxon>Vespinae</taxon>
        <taxon>Vespula</taxon>
    </lineage>
</organism>
<feature type="transmembrane region" description="Helical" evidence="10">
    <location>
        <begin position="340"/>
        <end position="358"/>
    </location>
</feature>